<dbReference type="PANTHER" id="PTHR37610:SF40">
    <property type="entry name" value="OS01G0909600 PROTEIN"/>
    <property type="match status" value="1"/>
</dbReference>
<feature type="compositionally biased region" description="Polar residues" evidence="1">
    <location>
        <begin position="209"/>
        <end position="225"/>
    </location>
</feature>
<dbReference type="eggNOG" id="KOG0017">
    <property type="taxonomic scope" value="Eukaryota"/>
</dbReference>
<feature type="compositionally biased region" description="Polar residues" evidence="1">
    <location>
        <begin position="158"/>
        <end position="201"/>
    </location>
</feature>
<organism evidence="2 3">
    <name type="scientific">Nicotiana sylvestris</name>
    <name type="common">Wood tobacco</name>
    <name type="synonym">South American tobacco</name>
    <dbReference type="NCBI Taxonomy" id="4096"/>
    <lineage>
        <taxon>Eukaryota</taxon>
        <taxon>Viridiplantae</taxon>
        <taxon>Streptophyta</taxon>
        <taxon>Embryophyta</taxon>
        <taxon>Tracheophyta</taxon>
        <taxon>Spermatophyta</taxon>
        <taxon>Magnoliopsida</taxon>
        <taxon>eudicotyledons</taxon>
        <taxon>Gunneridae</taxon>
        <taxon>Pentapetalae</taxon>
        <taxon>asterids</taxon>
        <taxon>lamiids</taxon>
        <taxon>Solanales</taxon>
        <taxon>Solanaceae</taxon>
        <taxon>Nicotianoideae</taxon>
        <taxon>Nicotianeae</taxon>
        <taxon>Nicotiana</taxon>
    </lineage>
</organism>
<reference evidence="3" key="2">
    <citation type="submission" date="2025-08" db="UniProtKB">
        <authorList>
            <consortium name="RefSeq"/>
        </authorList>
    </citation>
    <scope>IDENTIFICATION</scope>
    <source>
        <tissue evidence="3">Leaf</tissue>
    </source>
</reference>
<accession>A0A1U7X811</accession>
<evidence type="ECO:0000256" key="1">
    <source>
        <dbReference type="SAM" id="MobiDB-lite"/>
    </source>
</evidence>
<sequence>MVTSWILNSLAKEIFDSVEYVNDSVELWRELEDRYDQTNCVKLYHIQKEINDLVQGSLDITAYYTRMKRGKGVVANVHGVPADLLHEKKDDPTLHGENQNVSLTKEQYGQIMNLLQQFQTGEGSPSNANITSCVVNFAGSKNVSLYNVLKSGSFPTCIESSSPHSNVQTPTSITSPEVHQSPESSPANDNTMHTSDISSFHHSPIPATSHETTNHHSPTPTQSETHILRKSNITHKTPAYLKDYICNLPNTSHPNVLQGSPSLSALFSNHSHVTPDALCSQSQHLVTNICKDSEPSSYGEATLSLA</sequence>
<reference evidence="2" key="1">
    <citation type="journal article" date="2013" name="Genome Biol.">
        <title>Reference genomes and transcriptomes of Nicotiana sylvestris and Nicotiana tomentosiformis.</title>
        <authorList>
            <person name="Sierro N."/>
            <person name="Battey J.N."/>
            <person name="Ouadi S."/>
            <person name="Bovet L."/>
            <person name="Goepfert S."/>
            <person name="Bakaher N."/>
            <person name="Peitsch M.C."/>
            <person name="Ivanov N.V."/>
        </authorList>
    </citation>
    <scope>NUCLEOTIDE SEQUENCE [LARGE SCALE GENOMIC DNA]</scope>
</reference>
<gene>
    <name evidence="3" type="primary">LOC104231697</name>
</gene>
<protein>
    <submittedName>
        <fullName evidence="3">Uncharacterized protein LOC104231697</fullName>
    </submittedName>
</protein>
<evidence type="ECO:0000313" key="3">
    <source>
        <dbReference type="RefSeq" id="XP_009783049.1"/>
    </source>
</evidence>
<dbReference type="AlphaFoldDB" id="A0A1U7X811"/>
<dbReference type="RefSeq" id="XP_009783049.1">
    <property type="nucleotide sequence ID" value="XM_009784747.1"/>
</dbReference>
<dbReference type="Proteomes" id="UP000189701">
    <property type="component" value="Unplaced"/>
</dbReference>
<dbReference type="PANTHER" id="PTHR37610">
    <property type="entry name" value="CCHC-TYPE DOMAIN-CONTAINING PROTEIN"/>
    <property type="match status" value="1"/>
</dbReference>
<keyword evidence="2" id="KW-1185">Reference proteome</keyword>
<name>A0A1U7X811_NICSY</name>
<feature type="region of interest" description="Disordered" evidence="1">
    <location>
        <begin position="158"/>
        <end position="228"/>
    </location>
</feature>
<proteinExistence type="predicted"/>
<evidence type="ECO:0000313" key="2">
    <source>
        <dbReference type="Proteomes" id="UP000189701"/>
    </source>
</evidence>